<sequence length="138" mass="16145">IKKRLAHKKKEAEYGMPSGFKRYETVRLRRLQAGSAITPSVLKRWEDKKKARQNLDFVPEPYQCKYCKEHTPANIQHLMWECKHHDEARHATLEQLKPQDRPPTLQDWLNPVGETARRKIILGSVLTYLEKTGLGDDI</sequence>
<proteinExistence type="evidence at transcript level"/>
<dbReference type="EMBL" id="GANP01010790">
    <property type="protein sequence ID" value="JAB73678.1"/>
    <property type="molecule type" value="mRNA"/>
</dbReference>
<reference evidence="1" key="1">
    <citation type="journal article" date="2015" name="Sci. Rep.">
        <title>Tissue- and time-dependent transcription in Ixodes ricinus salivary glands and midguts when blood feeding on the vertebrate host.</title>
        <authorList>
            <person name="Kotsyfakis M."/>
            <person name="Schwarz A."/>
            <person name="Erhart J."/>
            <person name="Ribeiro J.M."/>
        </authorList>
    </citation>
    <scope>NUCLEOTIDE SEQUENCE</scope>
    <source>
        <tissue evidence="1">Salivary gland and midgut</tissue>
    </source>
</reference>
<protein>
    <recommendedName>
        <fullName evidence="2">Tick transposon</fullName>
    </recommendedName>
</protein>
<feature type="non-terminal residue" evidence="1">
    <location>
        <position position="1"/>
    </location>
</feature>
<accession>V5HJK7</accession>
<evidence type="ECO:0000313" key="1">
    <source>
        <dbReference type="EMBL" id="JAB73678.1"/>
    </source>
</evidence>
<name>V5HJK7_IXORI</name>
<organism evidence="1">
    <name type="scientific">Ixodes ricinus</name>
    <name type="common">Common tick</name>
    <name type="synonym">Acarus ricinus</name>
    <dbReference type="NCBI Taxonomy" id="34613"/>
    <lineage>
        <taxon>Eukaryota</taxon>
        <taxon>Metazoa</taxon>
        <taxon>Ecdysozoa</taxon>
        <taxon>Arthropoda</taxon>
        <taxon>Chelicerata</taxon>
        <taxon>Arachnida</taxon>
        <taxon>Acari</taxon>
        <taxon>Parasitiformes</taxon>
        <taxon>Ixodida</taxon>
        <taxon>Ixodoidea</taxon>
        <taxon>Ixodidae</taxon>
        <taxon>Ixodinae</taxon>
        <taxon>Ixodes</taxon>
    </lineage>
</organism>
<evidence type="ECO:0008006" key="2">
    <source>
        <dbReference type="Google" id="ProtNLM"/>
    </source>
</evidence>
<dbReference type="AlphaFoldDB" id="V5HJK7"/>